<keyword evidence="1" id="KW-1133">Transmembrane helix</keyword>
<evidence type="ECO:0000256" key="1">
    <source>
        <dbReference type="SAM" id="Phobius"/>
    </source>
</evidence>
<protein>
    <submittedName>
        <fullName evidence="2">Uncharacterized protein</fullName>
    </submittedName>
</protein>
<evidence type="ECO:0000313" key="2">
    <source>
        <dbReference type="EMBL" id="XCO73290.1"/>
    </source>
</evidence>
<organism evidence="2">
    <name type="scientific">Lysobacter firmicutimachus</name>
    <dbReference type="NCBI Taxonomy" id="1792846"/>
    <lineage>
        <taxon>Bacteria</taxon>
        <taxon>Pseudomonadati</taxon>
        <taxon>Pseudomonadota</taxon>
        <taxon>Gammaproteobacteria</taxon>
        <taxon>Lysobacterales</taxon>
        <taxon>Lysobacteraceae</taxon>
        <taxon>Lysobacter</taxon>
    </lineage>
</organism>
<proteinExistence type="predicted"/>
<feature type="transmembrane region" description="Helical" evidence="1">
    <location>
        <begin position="20"/>
        <end position="38"/>
    </location>
</feature>
<reference evidence="2" key="1">
    <citation type="submission" date="2024-06" db="EMBL/GenBank/DDBJ databases">
        <authorList>
            <person name="Li S."/>
        </authorList>
    </citation>
    <scope>NUCLEOTIDE SEQUENCE</scope>
    <source>
        <strain evidence="2">SR10</strain>
    </source>
</reference>
<dbReference type="EMBL" id="CP159925">
    <property type="protein sequence ID" value="XCO73290.1"/>
    <property type="molecule type" value="Genomic_DNA"/>
</dbReference>
<name>A0AAU8MNS7_9GAMM</name>
<dbReference type="AlphaFoldDB" id="A0AAU8MNS7"/>
<dbReference type="RefSeq" id="WP_363796341.1">
    <property type="nucleotide sequence ID" value="NZ_CP159925.1"/>
</dbReference>
<feature type="transmembrane region" description="Helical" evidence="1">
    <location>
        <begin position="50"/>
        <end position="74"/>
    </location>
</feature>
<keyword evidence="1" id="KW-0472">Membrane</keyword>
<sequence length="78" mass="8346">MALDAIGDVLGGALRLLGRLLFEGVVELLLHGTGWVLLKPFYGKKEPGEALCMLVGLAAWTAFAAAAFFAYRYLHPPG</sequence>
<accession>A0AAU8MNS7</accession>
<keyword evidence="1" id="KW-0812">Transmembrane</keyword>
<gene>
    <name evidence="2" type="ORF">ABU614_12870</name>
</gene>